<gene>
    <name evidence="2" type="ORF">ACMD2_11610</name>
</gene>
<reference evidence="2 3" key="1">
    <citation type="journal article" date="2016" name="DNA Res.">
        <title>The draft genome of MD-2 pineapple using hybrid error correction of long reads.</title>
        <authorList>
            <person name="Redwan R.M."/>
            <person name="Saidin A."/>
            <person name="Kumar S.V."/>
        </authorList>
    </citation>
    <scope>NUCLEOTIDE SEQUENCE [LARGE SCALE GENOMIC DNA]</scope>
    <source>
        <strain evidence="3">cv. MD2</strain>
        <tissue evidence="2">Leaf</tissue>
    </source>
</reference>
<evidence type="ECO:0000313" key="3">
    <source>
        <dbReference type="Proteomes" id="UP000092600"/>
    </source>
</evidence>
<feature type="transmembrane region" description="Helical" evidence="1">
    <location>
        <begin position="12"/>
        <end position="40"/>
    </location>
</feature>
<evidence type="ECO:0000313" key="2">
    <source>
        <dbReference type="EMBL" id="OAY85925.1"/>
    </source>
</evidence>
<dbReference type="Proteomes" id="UP000092600">
    <property type="component" value="Unassembled WGS sequence"/>
</dbReference>
<protein>
    <submittedName>
        <fullName evidence="2">Uncharacterized protein</fullName>
    </submittedName>
</protein>
<keyword evidence="1" id="KW-0812">Transmembrane</keyword>
<dbReference type="AlphaFoldDB" id="A0A199WAL4"/>
<sequence>MKSLDYSCALGFIFIVLYQLILIPPPILLHNLVFLLLLLYEKILYMSCGILLHSYELPLTVPTTAIEYKYIKQPTCFRRNKCKFFKKFGFHSLSHGSIK</sequence>
<keyword evidence="1" id="KW-1133">Transmembrane helix</keyword>
<name>A0A199WAL4_ANACO</name>
<comment type="caution">
    <text evidence="2">The sequence shown here is derived from an EMBL/GenBank/DDBJ whole genome shotgun (WGS) entry which is preliminary data.</text>
</comment>
<proteinExistence type="predicted"/>
<organism evidence="2 3">
    <name type="scientific">Ananas comosus</name>
    <name type="common">Pineapple</name>
    <name type="synonym">Ananas ananas</name>
    <dbReference type="NCBI Taxonomy" id="4615"/>
    <lineage>
        <taxon>Eukaryota</taxon>
        <taxon>Viridiplantae</taxon>
        <taxon>Streptophyta</taxon>
        <taxon>Embryophyta</taxon>
        <taxon>Tracheophyta</taxon>
        <taxon>Spermatophyta</taxon>
        <taxon>Magnoliopsida</taxon>
        <taxon>Liliopsida</taxon>
        <taxon>Poales</taxon>
        <taxon>Bromeliaceae</taxon>
        <taxon>Bromelioideae</taxon>
        <taxon>Ananas</taxon>
    </lineage>
</organism>
<accession>A0A199WAL4</accession>
<keyword evidence="1" id="KW-0472">Membrane</keyword>
<evidence type="ECO:0000256" key="1">
    <source>
        <dbReference type="SAM" id="Phobius"/>
    </source>
</evidence>
<dbReference type="EMBL" id="LSRQ01000025">
    <property type="protein sequence ID" value="OAY85925.1"/>
    <property type="molecule type" value="Genomic_DNA"/>
</dbReference>